<dbReference type="Pfam" id="PF00059">
    <property type="entry name" value="Lectin_C"/>
    <property type="match status" value="4"/>
</dbReference>
<dbReference type="EMBL" id="JAFHDT010000437">
    <property type="protein sequence ID" value="KAI7789552.1"/>
    <property type="molecule type" value="Genomic_DNA"/>
</dbReference>
<feature type="domain" description="C-type lectin" evidence="3">
    <location>
        <begin position="123"/>
        <end position="231"/>
    </location>
</feature>
<evidence type="ECO:0000256" key="1">
    <source>
        <dbReference type="ARBA" id="ARBA00023157"/>
    </source>
</evidence>
<feature type="domain" description="C-type lectin" evidence="3">
    <location>
        <begin position="354"/>
        <end position="456"/>
    </location>
</feature>
<organism evidence="4 5">
    <name type="scientific">Triplophysa rosa</name>
    <name type="common">Cave loach</name>
    <dbReference type="NCBI Taxonomy" id="992332"/>
    <lineage>
        <taxon>Eukaryota</taxon>
        <taxon>Metazoa</taxon>
        <taxon>Chordata</taxon>
        <taxon>Craniata</taxon>
        <taxon>Vertebrata</taxon>
        <taxon>Euteleostomi</taxon>
        <taxon>Actinopterygii</taxon>
        <taxon>Neopterygii</taxon>
        <taxon>Teleostei</taxon>
        <taxon>Ostariophysi</taxon>
        <taxon>Cypriniformes</taxon>
        <taxon>Nemacheilidae</taxon>
        <taxon>Triplophysa</taxon>
    </lineage>
</organism>
<evidence type="ECO:0000313" key="4">
    <source>
        <dbReference type="EMBL" id="KAI7789552.1"/>
    </source>
</evidence>
<reference evidence="4" key="1">
    <citation type="submission" date="2021-02" db="EMBL/GenBank/DDBJ databases">
        <title>Comparative genomics reveals that relaxation of natural selection precedes convergent phenotypic evolution of cavefish.</title>
        <authorList>
            <person name="Peng Z."/>
        </authorList>
    </citation>
    <scope>NUCLEOTIDE SEQUENCE</scope>
    <source>
        <tissue evidence="4">Muscle</tissue>
    </source>
</reference>
<accession>A0A9W7T2V5</accession>
<dbReference type="SUPFAM" id="SSF56436">
    <property type="entry name" value="C-type lectin-like"/>
    <property type="match status" value="4"/>
</dbReference>
<dbReference type="InterPro" id="IPR016186">
    <property type="entry name" value="C-type_lectin-like/link_sf"/>
</dbReference>
<feature type="domain" description="C-type lectin" evidence="3">
    <location>
        <begin position="12"/>
        <end position="122"/>
    </location>
</feature>
<name>A0A9W7T2V5_TRIRA</name>
<dbReference type="PANTHER" id="PTHR45784">
    <property type="entry name" value="C-TYPE LECTIN DOMAIN FAMILY 20 MEMBER A-RELATED"/>
    <property type="match status" value="1"/>
</dbReference>
<dbReference type="PROSITE" id="PS50041">
    <property type="entry name" value="C_TYPE_LECTIN_2"/>
    <property type="match status" value="4"/>
</dbReference>
<dbReference type="InterPro" id="IPR018378">
    <property type="entry name" value="C-type_lectin_CS"/>
</dbReference>
<dbReference type="InterPro" id="IPR016187">
    <property type="entry name" value="CTDL_fold"/>
</dbReference>
<evidence type="ECO:0000256" key="2">
    <source>
        <dbReference type="SAM" id="MobiDB-lite"/>
    </source>
</evidence>
<feature type="domain" description="C-type lectin" evidence="3">
    <location>
        <begin position="242"/>
        <end position="348"/>
    </location>
</feature>
<gene>
    <name evidence="4" type="ORF">IRJ41_020242</name>
</gene>
<dbReference type="PANTHER" id="PTHR45784:SF3">
    <property type="entry name" value="C-TYPE LECTIN DOMAIN FAMILY 4 MEMBER K-LIKE-RELATED"/>
    <property type="match status" value="1"/>
</dbReference>
<dbReference type="Gene3D" id="3.10.100.10">
    <property type="entry name" value="Mannose-Binding Protein A, subunit A"/>
    <property type="match status" value="4"/>
</dbReference>
<evidence type="ECO:0000259" key="3">
    <source>
        <dbReference type="PROSITE" id="PS50041"/>
    </source>
</evidence>
<dbReference type="PROSITE" id="PS00615">
    <property type="entry name" value="C_TYPE_LECTIN_1"/>
    <property type="match status" value="1"/>
</dbReference>
<feature type="non-terminal residue" evidence="4">
    <location>
        <position position="533"/>
    </location>
</feature>
<dbReference type="InterPro" id="IPR001304">
    <property type="entry name" value="C-type_lectin-like"/>
</dbReference>
<feature type="compositionally biased region" description="Basic and acidic residues" evidence="2">
    <location>
        <begin position="518"/>
        <end position="533"/>
    </location>
</feature>
<keyword evidence="1" id="KW-1015">Disulfide bond</keyword>
<sequence>FILTGLLFSTSVPTRYYYYINARMSWAEAQSYCRMKHADLATADTKSHANRLLGIVNDGYKGSVWIGLKRGTQHQWGWSSGDNTLTEYSKWATVDLDHLCGYFSSGLWYNLSCSTPLHFVCYNESNAYFRFSSARNWRDAQSYCRQYHKDLATVKSAEEQAQLHALVGNGPSVWIGLFSNYWQWSDRWSLFFRNWATTQPVASCDCAAMSTADSGKWAAEVCDLKHPFICHGSPKIRLRKNHYLNETMTLIDARNYCRARFTDMATADTMNDVNSMMNTVDPGYNGSVWIGLLRILPARWVWPSDSTSVSQYSNWSPGEPNGNWECVKSLNGSWFDEDCALTLQFVCFNDSTGYVHINTPLTWRDAQNYCRQHHTELASVSSPEQQGLISNESSVWIGLFLDSWLWSDGSRLNFRYWKTGLPSAITETGICVAMSTTDSGKWAYHSCGQKLPIICYGDDKLIKKQLVRLNLSCGGKCKLSDTSLQTTILNETRICPTLRYNTKRTDKEQRKTQGIKGEAIRKENETPVGEREN</sequence>
<protein>
    <recommendedName>
        <fullName evidence="3">C-type lectin domain-containing protein</fullName>
    </recommendedName>
</protein>
<evidence type="ECO:0000313" key="5">
    <source>
        <dbReference type="Proteomes" id="UP001059041"/>
    </source>
</evidence>
<dbReference type="AlphaFoldDB" id="A0A9W7T2V5"/>
<dbReference type="SMART" id="SM00034">
    <property type="entry name" value="CLECT"/>
    <property type="match status" value="4"/>
</dbReference>
<keyword evidence="5" id="KW-1185">Reference proteome</keyword>
<dbReference type="Proteomes" id="UP001059041">
    <property type="component" value="Unassembled WGS sequence"/>
</dbReference>
<feature type="region of interest" description="Disordered" evidence="2">
    <location>
        <begin position="505"/>
        <end position="533"/>
    </location>
</feature>
<proteinExistence type="predicted"/>
<comment type="caution">
    <text evidence="4">The sequence shown here is derived from an EMBL/GenBank/DDBJ whole genome shotgun (WGS) entry which is preliminary data.</text>
</comment>